<dbReference type="InterPro" id="IPR006139">
    <property type="entry name" value="D-isomer_2_OHA_DH_cat_dom"/>
</dbReference>
<proteinExistence type="inferred from homology"/>
<dbReference type="PROSITE" id="PS00671">
    <property type="entry name" value="D_2_HYDROXYACID_DH_3"/>
    <property type="match status" value="1"/>
</dbReference>
<comment type="caution">
    <text evidence="7">The sequence shown here is derived from an EMBL/GenBank/DDBJ whole genome shotgun (WGS) entry which is preliminary data.</text>
</comment>
<evidence type="ECO:0000313" key="7">
    <source>
        <dbReference type="EMBL" id="MBP5855496.1"/>
    </source>
</evidence>
<dbReference type="FunFam" id="3.40.50.720:FF:000203">
    <property type="entry name" value="D-3-phosphoglycerate dehydrogenase (SerA)"/>
    <property type="match status" value="1"/>
</dbReference>
<reference evidence="7" key="1">
    <citation type="submission" date="2021-04" db="EMBL/GenBank/DDBJ databases">
        <authorList>
            <person name="Zhang D.-C."/>
        </authorList>
    </citation>
    <scope>NUCLEOTIDE SEQUENCE</scope>
    <source>
        <strain evidence="7">CGMCC 1.15697</strain>
    </source>
</reference>
<dbReference type="EMBL" id="JAGMWN010000001">
    <property type="protein sequence ID" value="MBP5855496.1"/>
    <property type="molecule type" value="Genomic_DNA"/>
</dbReference>
<dbReference type="GO" id="GO:0030267">
    <property type="term" value="F:glyoxylate reductase (NADPH) activity"/>
    <property type="evidence" value="ECO:0007669"/>
    <property type="project" value="TreeGrafter"/>
</dbReference>
<feature type="domain" description="D-isomer specific 2-hydroxyacid dehydrogenase catalytic" evidence="5">
    <location>
        <begin position="38"/>
        <end position="323"/>
    </location>
</feature>
<dbReference type="SUPFAM" id="SSF52283">
    <property type="entry name" value="Formate/glycerate dehydrogenase catalytic domain-like"/>
    <property type="match status" value="1"/>
</dbReference>
<keyword evidence="8" id="KW-1185">Reference proteome</keyword>
<evidence type="ECO:0000256" key="3">
    <source>
        <dbReference type="ARBA" id="ARBA00023027"/>
    </source>
</evidence>
<evidence type="ECO:0000256" key="1">
    <source>
        <dbReference type="ARBA" id="ARBA00005854"/>
    </source>
</evidence>
<dbReference type="GO" id="GO:0051287">
    <property type="term" value="F:NAD binding"/>
    <property type="evidence" value="ECO:0007669"/>
    <property type="project" value="InterPro"/>
</dbReference>
<feature type="domain" description="D-isomer specific 2-hydroxyacid dehydrogenase NAD-binding" evidence="6">
    <location>
        <begin position="114"/>
        <end position="292"/>
    </location>
</feature>
<dbReference type="InterPro" id="IPR006140">
    <property type="entry name" value="D-isomer_DH_NAD-bd"/>
</dbReference>
<protein>
    <submittedName>
        <fullName evidence="7">D-glycerate dehydrogenase</fullName>
    </submittedName>
</protein>
<dbReference type="AlphaFoldDB" id="A0A8J7UZB2"/>
<dbReference type="Pfam" id="PF00389">
    <property type="entry name" value="2-Hacid_dh"/>
    <property type="match status" value="1"/>
</dbReference>
<dbReference type="CDD" id="cd05301">
    <property type="entry name" value="GDH"/>
    <property type="match status" value="1"/>
</dbReference>
<accession>A0A8J7UZB2</accession>
<dbReference type="PANTHER" id="PTHR10996">
    <property type="entry name" value="2-HYDROXYACID DEHYDROGENASE-RELATED"/>
    <property type="match status" value="1"/>
</dbReference>
<dbReference type="Proteomes" id="UP000672602">
    <property type="component" value="Unassembled WGS sequence"/>
</dbReference>
<evidence type="ECO:0000256" key="4">
    <source>
        <dbReference type="RuleBase" id="RU003719"/>
    </source>
</evidence>
<dbReference type="SUPFAM" id="SSF51735">
    <property type="entry name" value="NAD(P)-binding Rossmann-fold domains"/>
    <property type="match status" value="1"/>
</dbReference>
<dbReference type="PROSITE" id="PS00670">
    <property type="entry name" value="D_2_HYDROXYACID_DH_2"/>
    <property type="match status" value="1"/>
</dbReference>
<evidence type="ECO:0000313" key="8">
    <source>
        <dbReference type="Proteomes" id="UP000672602"/>
    </source>
</evidence>
<dbReference type="InterPro" id="IPR029753">
    <property type="entry name" value="D-isomer_DH_CS"/>
</dbReference>
<name>A0A8J7UZB2_9PROT</name>
<dbReference type="Gene3D" id="3.40.50.720">
    <property type="entry name" value="NAD(P)-binding Rossmann-like Domain"/>
    <property type="match status" value="2"/>
</dbReference>
<evidence type="ECO:0000256" key="2">
    <source>
        <dbReference type="ARBA" id="ARBA00023002"/>
    </source>
</evidence>
<dbReference type="RefSeq" id="WP_210680083.1">
    <property type="nucleotide sequence ID" value="NZ_JAGMWN010000001.1"/>
</dbReference>
<dbReference type="GO" id="GO:0005829">
    <property type="term" value="C:cytosol"/>
    <property type="evidence" value="ECO:0007669"/>
    <property type="project" value="TreeGrafter"/>
</dbReference>
<dbReference type="InterPro" id="IPR050223">
    <property type="entry name" value="D-isomer_2-hydroxyacid_DH"/>
</dbReference>
<organism evidence="7 8">
    <name type="scientific">Marivibrio halodurans</name>
    <dbReference type="NCBI Taxonomy" id="2039722"/>
    <lineage>
        <taxon>Bacteria</taxon>
        <taxon>Pseudomonadati</taxon>
        <taxon>Pseudomonadota</taxon>
        <taxon>Alphaproteobacteria</taxon>
        <taxon>Rhodospirillales</taxon>
        <taxon>Rhodospirillaceae</taxon>
        <taxon>Marivibrio</taxon>
    </lineage>
</organism>
<comment type="similarity">
    <text evidence="1 4">Belongs to the D-isomer specific 2-hydroxyacid dehydrogenase family.</text>
</comment>
<sequence>MSDKPVLFVTRKLPDAVEARIQRDFDAILNPDDRLYGPEDLIDMSAKADAIMPCHSEHFTADVIRRLDGRVKVIANFSVGYDHVDVAAAKEKGIVVTNTPDVLSDATAEIAMLCMLGAARRATEGVGLVREAGWKDWSPAFMVGRQVTAKRFGVIGMGRVGQVTAKRARGFDMAVHYTKRSRLDSEVEHALGATYHETIEDLLPHCDVLSLHCPATPDTKGLLNAERIALLPEGAIVVNTARGAIIDDAALIAALKSGHVGAAGLDVYNGEPRDIAEEYRRLPNVFGLPHIGSATEETRIAMGNRALDNLDAFFRGEAPGDRVA</sequence>
<dbReference type="InterPro" id="IPR036291">
    <property type="entry name" value="NAD(P)-bd_dom_sf"/>
</dbReference>
<evidence type="ECO:0000259" key="5">
    <source>
        <dbReference type="Pfam" id="PF00389"/>
    </source>
</evidence>
<dbReference type="PANTHER" id="PTHR10996:SF283">
    <property type="entry name" value="GLYOXYLATE_HYDROXYPYRUVATE REDUCTASE B"/>
    <property type="match status" value="1"/>
</dbReference>
<gene>
    <name evidence="7" type="ORF">KAJ83_00620</name>
</gene>
<keyword evidence="3" id="KW-0520">NAD</keyword>
<dbReference type="GO" id="GO:0016618">
    <property type="term" value="F:hydroxypyruvate reductase [NAD(P)H] activity"/>
    <property type="evidence" value="ECO:0007669"/>
    <property type="project" value="TreeGrafter"/>
</dbReference>
<keyword evidence="2 4" id="KW-0560">Oxidoreductase</keyword>
<evidence type="ECO:0000259" key="6">
    <source>
        <dbReference type="Pfam" id="PF02826"/>
    </source>
</evidence>
<dbReference type="Pfam" id="PF02826">
    <property type="entry name" value="2-Hacid_dh_C"/>
    <property type="match status" value="1"/>
</dbReference>